<dbReference type="EMBL" id="CP018477">
    <property type="protein sequence ID" value="ASV75324.1"/>
    <property type="molecule type" value="Genomic_DNA"/>
</dbReference>
<sequence>MYTNESPGGEHQDLQSFLLDARAKPCSKNKRRKKIRTKFLK</sequence>
<evidence type="ECO:0000313" key="1">
    <source>
        <dbReference type="EMBL" id="ASV75324.1"/>
    </source>
</evidence>
<organism evidence="1 2">
    <name type="scientific">Thermogutta terrifontis</name>
    <dbReference type="NCBI Taxonomy" id="1331910"/>
    <lineage>
        <taxon>Bacteria</taxon>
        <taxon>Pseudomonadati</taxon>
        <taxon>Planctomycetota</taxon>
        <taxon>Planctomycetia</taxon>
        <taxon>Pirellulales</taxon>
        <taxon>Thermoguttaceae</taxon>
        <taxon>Thermogutta</taxon>
    </lineage>
</organism>
<accession>A0A286RH74</accession>
<name>A0A286RH74_9BACT</name>
<proteinExistence type="predicted"/>
<gene>
    <name evidence="1" type="ORF">THTE_2722</name>
</gene>
<evidence type="ECO:0000313" key="2">
    <source>
        <dbReference type="Proteomes" id="UP000215086"/>
    </source>
</evidence>
<dbReference type="KEGG" id="ttf:THTE_2722"/>
<reference evidence="1 2" key="1">
    <citation type="journal article" name="Front. Microbiol.">
        <title>Sugar Metabolism of the First Thermophilic Planctomycete Thermogutta terrifontis: Comparative Genomic and Transcriptomic Approaches.</title>
        <authorList>
            <person name="Elcheninov A.G."/>
            <person name="Menzel P."/>
            <person name="Gudbergsdottir S.R."/>
            <person name="Slesarev A.I."/>
            <person name="Kadnikov V.V."/>
            <person name="Krogh A."/>
            <person name="Bonch-Osmolovskaya E.A."/>
            <person name="Peng X."/>
            <person name="Kublanov I.V."/>
        </authorList>
    </citation>
    <scope>NUCLEOTIDE SEQUENCE [LARGE SCALE GENOMIC DNA]</scope>
    <source>
        <strain evidence="1 2">R1</strain>
    </source>
</reference>
<protein>
    <submittedName>
        <fullName evidence="1">Uncharacterized protein</fullName>
    </submittedName>
</protein>
<dbReference type="AlphaFoldDB" id="A0A286RH74"/>
<dbReference type="Proteomes" id="UP000215086">
    <property type="component" value="Chromosome"/>
</dbReference>
<keyword evidence="2" id="KW-1185">Reference proteome</keyword>